<gene>
    <name evidence="1" type="primary">AlNc14C86G5507</name>
    <name evidence="1" type="ORF">ALNC14_062500</name>
</gene>
<proteinExistence type="predicted"/>
<name>F0WFX3_9STRA</name>
<organism evidence="1">
    <name type="scientific">Albugo laibachii Nc14</name>
    <dbReference type="NCBI Taxonomy" id="890382"/>
    <lineage>
        <taxon>Eukaryota</taxon>
        <taxon>Sar</taxon>
        <taxon>Stramenopiles</taxon>
        <taxon>Oomycota</taxon>
        <taxon>Peronosporomycetes</taxon>
        <taxon>Albuginales</taxon>
        <taxon>Albuginaceae</taxon>
        <taxon>Albugo</taxon>
    </lineage>
</organism>
<reference evidence="1" key="2">
    <citation type="submission" date="2011-02" db="EMBL/GenBank/DDBJ databases">
        <authorList>
            <person name="MacLean D."/>
        </authorList>
    </citation>
    <scope>NUCLEOTIDE SEQUENCE</scope>
</reference>
<evidence type="ECO:0000313" key="1">
    <source>
        <dbReference type="EMBL" id="CCA20107.1"/>
    </source>
</evidence>
<dbReference type="HOGENOM" id="CLU_2676224_0_0_1"/>
<dbReference type="EMBL" id="FR824131">
    <property type="protein sequence ID" value="CCA20107.1"/>
    <property type="molecule type" value="Genomic_DNA"/>
</dbReference>
<accession>F0WFX3</accession>
<sequence>MVDPKRSVLTFPISAELGHHMLLSDHLAKLHKEYCDSCFHVSLLKVGEREAQTGRAKDRGSSTHGAIGKHMIECI</sequence>
<reference evidence="1" key="1">
    <citation type="journal article" date="2011" name="PLoS Biol.">
        <title>Gene gain and loss during evolution of obligate parasitism in the white rust pathogen of Arabidopsis thaliana.</title>
        <authorList>
            <person name="Kemen E."/>
            <person name="Gardiner A."/>
            <person name="Schultz-Larsen T."/>
            <person name="Kemen A.C."/>
            <person name="Balmuth A.L."/>
            <person name="Robert-Seilaniantz A."/>
            <person name="Bailey K."/>
            <person name="Holub E."/>
            <person name="Studholme D.J."/>
            <person name="Maclean D."/>
            <person name="Jones J.D."/>
        </authorList>
    </citation>
    <scope>NUCLEOTIDE SEQUENCE</scope>
</reference>
<dbReference type="AlphaFoldDB" id="F0WFX3"/>
<protein>
    <submittedName>
        <fullName evidence="1">AlNc14C86G5507 protein</fullName>
    </submittedName>
</protein>